<dbReference type="Proteomes" id="UP001595528">
    <property type="component" value="Unassembled WGS sequence"/>
</dbReference>
<dbReference type="InterPro" id="IPR025110">
    <property type="entry name" value="AMP-bd_C"/>
</dbReference>
<dbReference type="InterPro" id="IPR000873">
    <property type="entry name" value="AMP-dep_synth/lig_dom"/>
</dbReference>
<dbReference type="InterPro" id="IPR011957">
    <property type="entry name" value="Benz_CoA_lig"/>
</dbReference>
<feature type="domain" description="AMP-binding enzyme C-terminal" evidence="3">
    <location>
        <begin position="454"/>
        <end position="531"/>
    </location>
</feature>
<comment type="caution">
    <text evidence="4">The sequence shown here is derived from an EMBL/GenBank/DDBJ whole genome shotgun (WGS) entry which is preliminary data.</text>
</comment>
<evidence type="ECO:0000313" key="5">
    <source>
        <dbReference type="Proteomes" id="UP001595528"/>
    </source>
</evidence>
<proteinExistence type="predicted"/>
<sequence length="541" mass="58890">MSGGMEQGPGPLQDLVPDDAPGAREIGFSVPQRHNAAAILFDNLAAGRGDKVAVHADTGTVTYAELCAQACRIGHALLDAGLRRGDRVLLFLDDTAAYPAALFGAVRAGLVPMLVNTLSTPDLLRFYLEDSGARAVIADAAFADLFTADLLAATEVQLAVAVNGAAPQDCPLRDGDSWFAGFPGDLPAADTDADEMCFWMYSSGSTGRPKGVVHLQHDMPYIAASYARHILQIGEGDICFSVPKIFFAYGFGNALVFPFHVGAATVLMTGRPTPARVFDTVRRHRPTLFFGLPTLYTALARAPEAAAADLSSVRLCISAAEILSTEIFEAWRARFGHRIVEGLGSTEVLHIYLSNTPDQQKRGAAGRRVPGYELKLTDRDGHPVGPGEEGILWVRGDSAAPCYWNRPDKTAETMRDGWIWTGDRFDVDAEGFHYFRGRADDLVKVSGQWVYPLEIELCLADHPQVRECAVLAVEMADRRMTLRAYVVLLDGAEGPELTKSLQDFVKQRLLPFKYPREVVYLPELPKTGTGKIDRQALKLQG</sequence>
<keyword evidence="5" id="KW-1185">Reference proteome</keyword>
<dbReference type="Gene3D" id="3.40.50.980">
    <property type="match status" value="1"/>
</dbReference>
<keyword evidence="1 4" id="KW-0436">Ligase</keyword>
<protein>
    <submittedName>
        <fullName evidence="4">Benzoate-CoA ligase family protein</fullName>
    </submittedName>
</protein>
<dbReference type="Gene3D" id="3.40.50.12820">
    <property type="match status" value="1"/>
</dbReference>
<reference evidence="5" key="1">
    <citation type="journal article" date="2019" name="Int. J. Syst. Evol. Microbiol.">
        <title>The Global Catalogue of Microorganisms (GCM) 10K type strain sequencing project: providing services to taxonomists for standard genome sequencing and annotation.</title>
        <authorList>
            <consortium name="The Broad Institute Genomics Platform"/>
            <consortium name="The Broad Institute Genome Sequencing Center for Infectious Disease"/>
            <person name="Wu L."/>
            <person name="Ma J."/>
        </authorList>
    </citation>
    <scope>NUCLEOTIDE SEQUENCE [LARGE SCALE GENOMIC DNA]</scope>
    <source>
        <strain evidence="5">KCTC 42964</strain>
    </source>
</reference>
<dbReference type="Gene3D" id="3.30.300.30">
    <property type="match status" value="1"/>
</dbReference>
<evidence type="ECO:0000259" key="3">
    <source>
        <dbReference type="Pfam" id="PF13193"/>
    </source>
</evidence>
<dbReference type="NCBIfam" id="TIGR02262">
    <property type="entry name" value="benz_CoA_lig"/>
    <property type="match status" value="1"/>
</dbReference>
<evidence type="ECO:0000313" key="4">
    <source>
        <dbReference type="EMBL" id="MFC3230755.1"/>
    </source>
</evidence>
<dbReference type="EMBL" id="JBHRTR010000048">
    <property type="protein sequence ID" value="MFC3230755.1"/>
    <property type="molecule type" value="Genomic_DNA"/>
</dbReference>
<dbReference type="InterPro" id="IPR045851">
    <property type="entry name" value="AMP-bd_C_sf"/>
</dbReference>
<dbReference type="SUPFAM" id="SSF56801">
    <property type="entry name" value="Acetyl-CoA synthetase-like"/>
    <property type="match status" value="1"/>
</dbReference>
<dbReference type="Gene3D" id="2.30.38.10">
    <property type="entry name" value="Luciferase, Domain 3"/>
    <property type="match status" value="1"/>
</dbReference>
<feature type="domain" description="AMP-dependent synthetase/ligase" evidence="2">
    <location>
        <begin position="42"/>
        <end position="404"/>
    </location>
</feature>
<evidence type="ECO:0000259" key="2">
    <source>
        <dbReference type="Pfam" id="PF00501"/>
    </source>
</evidence>
<accession>A0ABV7L802</accession>
<dbReference type="GO" id="GO:0016874">
    <property type="term" value="F:ligase activity"/>
    <property type="evidence" value="ECO:0007669"/>
    <property type="project" value="UniProtKB-KW"/>
</dbReference>
<dbReference type="Pfam" id="PF13193">
    <property type="entry name" value="AMP-binding_C"/>
    <property type="match status" value="1"/>
</dbReference>
<dbReference type="Pfam" id="PF00501">
    <property type="entry name" value="AMP-binding"/>
    <property type="match status" value="1"/>
</dbReference>
<evidence type="ECO:0000256" key="1">
    <source>
        <dbReference type="ARBA" id="ARBA00022598"/>
    </source>
</evidence>
<dbReference type="PANTHER" id="PTHR43352">
    <property type="entry name" value="ACETYL-COA SYNTHETASE"/>
    <property type="match status" value="1"/>
</dbReference>
<dbReference type="RefSeq" id="WP_379906200.1">
    <property type="nucleotide sequence ID" value="NZ_JBHRTR010000048.1"/>
</dbReference>
<organism evidence="4 5">
    <name type="scientific">Marinibaculum pumilum</name>
    <dbReference type="NCBI Taxonomy" id="1766165"/>
    <lineage>
        <taxon>Bacteria</taxon>
        <taxon>Pseudomonadati</taxon>
        <taxon>Pseudomonadota</taxon>
        <taxon>Alphaproteobacteria</taxon>
        <taxon>Rhodospirillales</taxon>
        <taxon>Rhodospirillaceae</taxon>
        <taxon>Marinibaculum</taxon>
    </lineage>
</organism>
<name>A0ABV7L802_9PROT</name>
<dbReference type="PANTHER" id="PTHR43352:SF1">
    <property type="entry name" value="ANTHRANILATE--COA LIGASE"/>
    <property type="match status" value="1"/>
</dbReference>
<gene>
    <name evidence="4" type="ORF">ACFOGJ_26140</name>
</gene>